<name>A0AAV1XHL1_LUPLU</name>
<reference evidence="4 5" key="1">
    <citation type="submission" date="2024-03" db="EMBL/GenBank/DDBJ databases">
        <authorList>
            <person name="Martinez-Hernandez J."/>
        </authorList>
    </citation>
    <scope>NUCLEOTIDE SEQUENCE [LARGE SCALE GENOMIC DNA]</scope>
</reference>
<comment type="caution">
    <text evidence="4">The sequence shown here is derived from an EMBL/GenBank/DDBJ whole genome shotgun (WGS) entry which is preliminary data.</text>
</comment>
<dbReference type="GO" id="GO:0008270">
    <property type="term" value="F:zinc ion binding"/>
    <property type="evidence" value="ECO:0007669"/>
    <property type="project" value="UniProtKB-KW"/>
</dbReference>
<keyword evidence="1" id="KW-0863">Zinc-finger</keyword>
<evidence type="ECO:0000259" key="3">
    <source>
        <dbReference type="PROSITE" id="PS50157"/>
    </source>
</evidence>
<keyword evidence="5" id="KW-1185">Reference proteome</keyword>
<dbReference type="Proteomes" id="UP001497480">
    <property type="component" value="Unassembled WGS sequence"/>
</dbReference>
<dbReference type="InterPro" id="IPR013087">
    <property type="entry name" value="Znf_C2H2_type"/>
</dbReference>
<accession>A0AAV1XHL1</accession>
<dbReference type="PROSITE" id="PS00028">
    <property type="entry name" value="ZINC_FINGER_C2H2_1"/>
    <property type="match status" value="1"/>
</dbReference>
<dbReference type="EMBL" id="CAXHTB010000015">
    <property type="protein sequence ID" value="CAL0321123.1"/>
    <property type="molecule type" value="Genomic_DNA"/>
</dbReference>
<protein>
    <recommendedName>
        <fullName evidence="3">C2H2-type domain-containing protein</fullName>
    </recommendedName>
</protein>
<dbReference type="InterPro" id="IPR036236">
    <property type="entry name" value="Znf_C2H2_sf"/>
</dbReference>
<sequence>MANNNINNFNNYSVTFDQHGTRIFTCGVCSNVFNDPLAFIRHIESHVAPESAALRMLRRNFNRSMLLQEIRNLNARRVSQPLSQNQHQHHQQQQHALMPQQRTRPLLYANQVVPSHPVQPLRFQPEMLPFHRNIVAPMARSLAAPVQQEMQMEVSPIDGTKPFINLLDKPIQNNEVGNMVNMYGGNHGLQNIDLTLRL</sequence>
<gene>
    <name evidence="4" type="ORF">LLUT_LOCUS22183</name>
</gene>
<dbReference type="PROSITE" id="PS50157">
    <property type="entry name" value="ZINC_FINGER_C2H2_2"/>
    <property type="match status" value="1"/>
</dbReference>
<evidence type="ECO:0000313" key="5">
    <source>
        <dbReference type="Proteomes" id="UP001497480"/>
    </source>
</evidence>
<feature type="domain" description="C2H2-type" evidence="3">
    <location>
        <begin position="24"/>
        <end position="51"/>
    </location>
</feature>
<evidence type="ECO:0000313" key="4">
    <source>
        <dbReference type="EMBL" id="CAL0321123.1"/>
    </source>
</evidence>
<dbReference type="SUPFAM" id="SSF57667">
    <property type="entry name" value="beta-beta-alpha zinc fingers"/>
    <property type="match status" value="1"/>
</dbReference>
<proteinExistence type="predicted"/>
<keyword evidence="1" id="KW-0479">Metal-binding</keyword>
<evidence type="ECO:0000256" key="1">
    <source>
        <dbReference type="PROSITE-ProRule" id="PRU00042"/>
    </source>
</evidence>
<feature type="region of interest" description="Disordered" evidence="2">
    <location>
        <begin position="80"/>
        <end position="99"/>
    </location>
</feature>
<evidence type="ECO:0000256" key="2">
    <source>
        <dbReference type="SAM" id="MobiDB-lite"/>
    </source>
</evidence>
<keyword evidence="1" id="KW-0862">Zinc</keyword>
<dbReference type="AlphaFoldDB" id="A0AAV1XHL1"/>
<organism evidence="4 5">
    <name type="scientific">Lupinus luteus</name>
    <name type="common">European yellow lupine</name>
    <dbReference type="NCBI Taxonomy" id="3873"/>
    <lineage>
        <taxon>Eukaryota</taxon>
        <taxon>Viridiplantae</taxon>
        <taxon>Streptophyta</taxon>
        <taxon>Embryophyta</taxon>
        <taxon>Tracheophyta</taxon>
        <taxon>Spermatophyta</taxon>
        <taxon>Magnoliopsida</taxon>
        <taxon>eudicotyledons</taxon>
        <taxon>Gunneridae</taxon>
        <taxon>Pentapetalae</taxon>
        <taxon>rosids</taxon>
        <taxon>fabids</taxon>
        <taxon>Fabales</taxon>
        <taxon>Fabaceae</taxon>
        <taxon>Papilionoideae</taxon>
        <taxon>50 kb inversion clade</taxon>
        <taxon>genistoids sensu lato</taxon>
        <taxon>core genistoids</taxon>
        <taxon>Genisteae</taxon>
        <taxon>Lupinus</taxon>
    </lineage>
</organism>